<evidence type="ECO:0000313" key="4">
    <source>
        <dbReference type="WBParaSite" id="TCNE_0000625401-mRNA-1"/>
    </source>
</evidence>
<protein>
    <submittedName>
        <fullName evidence="4">G_PROTEIN_RECEP_F1_2 domain-containing protein</fullName>
    </submittedName>
</protein>
<keyword evidence="1" id="KW-1133">Transmembrane helix</keyword>
<evidence type="ECO:0000313" key="3">
    <source>
        <dbReference type="Proteomes" id="UP000050794"/>
    </source>
</evidence>
<keyword evidence="1" id="KW-0472">Membrane</keyword>
<feature type="transmembrane region" description="Helical" evidence="1">
    <location>
        <begin position="37"/>
        <end position="57"/>
    </location>
</feature>
<dbReference type="SUPFAM" id="SSF81321">
    <property type="entry name" value="Family A G protein-coupled receptor-like"/>
    <property type="match status" value="1"/>
</dbReference>
<dbReference type="Pfam" id="PF10321">
    <property type="entry name" value="7TM_GPCR_Srt"/>
    <property type="match status" value="1"/>
</dbReference>
<dbReference type="Proteomes" id="UP000050794">
    <property type="component" value="Unassembled WGS sequence"/>
</dbReference>
<feature type="transmembrane region" description="Helical" evidence="1">
    <location>
        <begin position="121"/>
        <end position="142"/>
    </location>
</feature>
<organism evidence="3 4">
    <name type="scientific">Toxocara canis</name>
    <name type="common">Canine roundworm</name>
    <dbReference type="NCBI Taxonomy" id="6265"/>
    <lineage>
        <taxon>Eukaryota</taxon>
        <taxon>Metazoa</taxon>
        <taxon>Ecdysozoa</taxon>
        <taxon>Nematoda</taxon>
        <taxon>Chromadorea</taxon>
        <taxon>Rhabditida</taxon>
        <taxon>Spirurina</taxon>
        <taxon>Ascaridomorpha</taxon>
        <taxon>Ascaridoidea</taxon>
        <taxon>Toxocaridae</taxon>
        <taxon>Toxocara</taxon>
    </lineage>
</organism>
<accession>A0A183UCN4</accession>
<dbReference type="PANTHER" id="PTHR23021">
    <property type="entry name" value="SERPENTINE RECEPTOR, CLASS T"/>
    <property type="match status" value="1"/>
</dbReference>
<gene>
    <name evidence="2" type="ORF">TCNE_LOCUS6254</name>
</gene>
<reference evidence="2 3" key="2">
    <citation type="submission" date="2018-11" db="EMBL/GenBank/DDBJ databases">
        <authorList>
            <consortium name="Pathogen Informatics"/>
        </authorList>
    </citation>
    <scope>NUCLEOTIDE SEQUENCE [LARGE SCALE GENOMIC DNA]</scope>
</reference>
<feature type="transmembrane region" description="Helical" evidence="1">
    <location>
        <begin position="79"/>
        <end position="101"/>
    </location>
</feature>
<dbReference type="Gene3D" id="1.20.1070.10">
    <property type="entry name" value="Rhodopsin 7-helix transmembrane proteins"/>
    <property type="match status" value="1"/>
</dbReference>
<keyword evidence="1" id="KW-0812">Transmembrane</keyword>
<dbReference type="EMBL" id="UYWY01019461">
    <property type="protein sequence ID" value="VDM37558.1"/>
    <property type="molecule type" value="Genomic_DNA"/>
</dbReference>
<feature type="transmembrane region" description="Helical" evidence="1">
    <location>
        <begin position="154"/>
        <end position="174"/>
    </location>
</feature>
<keyword evidence="3" id="KW-1185">Reference proteome</keyword>
<sequence>MISSRVDDLAVGATYSLVSSILCVIQLIMLHVWTSVIWLYGCCFFVFYISPAVTVTFDPSVYMWSHSGSHAKLVRDTEYYTALFELCVTATVYVATVTILAVKIRRTRERRAALKRYDIRILIQAMTISFFIGFVLFTWYSFDTYLIATKWTFFVVNIMWILNCGINPILYVLLNKTVRRKYIHFIKIYMLGNAAIADSDLAALCAASGITHRTYRLTHRSSSSLYRPQSWSIRSSQRRRQSNNNIGCRMVIYDSLDLHKTRSGGQ</sequence>
<reference evidence="4" key="1">
    <citation type="submission" date="2016-06" db="UniProtKB">
        <authorList>
            <consortium name="WormBaseParasite"/>
        </authorList>
    </citation>
    <scope>IDENTIFICATION</scope>
</reference>
<dbReference type="InterPro" id="IPR019425">
    <property type="entry name" value="7TM_GPCR_serpentine_rcpt_Srt"/>
</dbReference>
<evidence type="ECO:0000256" key="1">
    <source>
        <dbReference type="SAM" id="Phobius"/>
    </source>
</evidence>
<name>A0A183UCN4_TOXCA</name>
<dbReference type="WBParaSite" id="TCNE_0000625401-mRNA-1">
    <property type="protein sequence ID" value="TCNE_0000625401-mRNA-1"/>
    <property type="gene ID" value="TCNE_0000625401"/>
</dbReference>
<dbReference type="AlphaFoldDB" id="A0A183UCN4"/>
<evidence type="ECO:0000313" key="2">
    <source>
        <dbReference type="EMBL" id="VDM37558.1"/>
    </source>
</evidence>
<feature type="transmembrane region" description="Helical" evidence="1">
    <location>
        <begin position="12"/>
        <end position="30"/>
    </location>
</feature>
<proteinExistence type="predicted"/>